<accession>A0A412RR04</accession>
<gene>
    <name evidence="1" type="ORF">DWW89_06795</name>
</gene>
<name>A0A412RR04_9FIRM</name>
<organism evidence="1 2">
    <name type="scientific">Agathobacter rectalis</name>
    <dbReference type="NCBI Taxonomy" id="39491"/>
    <lineage>
        <taxon>Bacteria</taxon>
        <taxon>Bacillati</taxon>
        <taxon>Bacillota</taxon>
        <taxon>Clostridia</taxon>
        <taxon>Lachnospirales</taxon>
        <taxon>Lachnospiraceae</taxon>
        <taxon>Agathobacter</taxon>
    </lineage>
</organism>
<protein>
    <submittedName>
        <fullName evidence="1">Uncharacterized protein</fullName>
    </submittedName>
</protein>
<sequence>MVGVDNKAEYSKPKTFEEVKAWFEPNTELEEEHSKWAEIEDIDDMREYLIWEAQGMRPNYRIEDCKED</sequence>
<dbReference type="RefSeq" id="WP_117993633.1">
    <property type="nucleotide sequence ID" value="NZ_QRXR01000008.1"/>
</dbReference>
<dbReference type="Proteomes" id="UP000283765">
    <property type="component" value="Unassembled WGS sequence"/>
</dbReference>
<reference evidence="1 2" key="1">
    <citation type="submission" date="2018-08" db="EMBL/GenBank/DDBJ databases">
        <title>A genome reference for cultivated species of the human gut microbiota.</title>
        <authorList>
            <person name="Zou Y."/>
            <person name="Xue W."/>
            <person name="Luo G."/>
        </authorList>
    </citation>
    <scope>NUCLEOTIDE SEQUENCE [LARGE SCALE GENOMIC DNA]</scope>
    <source>
        <strain evidence="1 2">AF17-27</strain>
    </source>
</reference>
<evidence type="ECO:0000313" key="2">
    <source>
        <dbReference type="Proteomes" id="UP000283765"/>
    </source>
</evidence>
<comment type="caution">
    <text evidence="1">The sequence shown here is derived from an EMBL/GenBank/DDBJ whole genome shotgun (WGS) entry which is preliminary data.</text>
</comment>
<dbReference type="AlphaFoldDB" id="A0A412RR04"/>
<proteinExistence type="predicted"/>
<evidence type="ECO:0000313" key="1">
    <source>
        <dbReference type="EMBL" id="RGU26142.1"/>
    </source>
</evidence>
<dbReference type="EMBL" id="QRXR01000008">
    <property type="protein sequence ID" value="RGU26142.1"/>
    <property type="molecule type" value="Genomic_DNA"/>
</dbReference>